<sequence>MVAAYAGPEGSVEALSCGCGTRALPARFGLRLHGEVWARPSETTLLNATLILGSARGDVWGRLAYGDRIEGIYLGPEIALYADGTGYRKLSFGLHATDIAWGDVRFRISGGYLIETQTARGSPYVAVSAWMPW</sequence>
<protein>
    <recommendedName>
        <fullName evidence="3">Cellulose biosynthesis protein BcsS</fullName>
    </recommendedName>
</protein>
<gene>
    <name evidence="1" type="ORF">OCOJLMKI_2297</name>
</gene>
<dbReference type="InterPro" id="IPR031485">
    <property type="entry name" value="CBP_BcsS"/>
</dbReference>
<keyword evidence="2" id="KW-1185">Reference proteome</keyword>
<dbReference type="Pfam" id="PF17036">
    <property type="entry name" value="CBP_BcsS"/>
    <property type="match status" value="1"/>
</dbReference>
<accession>A0ABQ4RZN2</accession>
<organism evidence="1 2">
    <name type="scientific">Methylobacterium iners</name>
    <dbReference type="NCBI Taxonomy" id="418707"/>
    <lineage>
        <taxon>Bacteria</taxon>
        <taxon>Pseudomonadati</taxon>
        <taxon>Pseudomonadota</taxon>
        <taxon>Alphaproteobacteria</taxon>
        <taxon>Hyphomicrobiales</taxon>
        <taxon>Methylobacteriaceae</taxon>
        <taxon>Methylobacterium</taxon>
    </lineage>
</organism>
<reference evidence="1" key="1">
    <citation type="journal article" date="2021" name="Front. Microbiol.">
        <title>Comprehensive Comparative Genomics and Phenotyping of Methylobacterium Species.</title>
        <authorList>
            <person name="Alessa O."/>
            <person name="Ogura Y."/>
            <person name="Fujitani Y."/>
            <person name="Takami H."/>
            <person name="Hayashi T."/>
            <person name="Sahin N."/>
            <person name="Tani A."/>
        </authorList>
    </citation>
    <scope>NUCLEOTIDE SEQUENCE</scope>
    <source>
        <strain evidence="1">DSM 19015</strain>
    </source>
</reference>
<evidence type="ECO:0000313" key="2">
    <source>
        <dbReference type="Proteomes" id="UP001055125"/>
    </source>
</evidence>
<evidence type="ECO:0008006" key="3">
    <source>
        <dbReference type="Google" id="ProtNLM"/>
    </source>
</evidence>
<dbReference type="RefSeq" id="WP_238244233.1">
    <property type="nucleotide sequence ID" value="NZ_BPQP01000033.1"/>
</dbReference>
<comment type="caution">
    <text evidence="1">The sequence shown here is derived from an EMBL/GenBank/DDBJ whole genome shotgun (WGS) entry which is preliminary data.</text>
</comment>
<dbReference type="Proteomes" id="UP001055125">
    <property type="component" value="Unassembled WGS sequence"/>
</dbReference>
<reference evidence="1" key="2">
    <citation type="submission" date="2021-08" db="EMBL/GenBank/DDBJ databases">
        <authorList>
            <person name="Tani A."/>
            <person name="Ola A."/>
            <person name="Ogura Y."/>
            <person name="Katsura K."/>
            <person name="Hayashi T."/>
        </authorList>
    </citation>
    <scope>NUCLEOTIDE SEQUENCE</scope>
    <source>
        <strain evidence="1">DSM 19015</strain>
    </source>
</reference>
<name>A0ABQ4RZN2_9HYPH</name>
<proteinExistence type="predicted"/>
<dbReference type="EMBL" id="BPQP01000033">
    <property type="protein sequence ID" value="GJD95088.1"/>
    <property type="molecule type" value="Genomic_DNA"/>
</dbReference>
<evidence type="ECO:0000313" key="1">
    <source>
        <dbReference type="EMBL" id="GJD95088.1"/>
    </source>
</evidence>